<gene>
    <name evidence="2" type="ORF">BaRGS_00021486</name>
</gene>
<feature type="non-terminal residue" evidence="2">
    <location>
        <position position="1"/>
    </location>
</feature>
<dbReference type="Proteomes" id="UP001519460">
    <property type="component" value="Unassembled WGS sequence"/>
</dbReference>
<name>A0ABD0KJG7_9CAEN</name>
<proteinExistence type="predicted"/>
<accession>A0ABD0KJG7</accession>
<keyword evidence="3" id="KW-1185">Reference proteome</keyword>
<dbReference type="AlphaFoldDB" id="A0ABD0KJG7"/>
<feature type="non-terminal residue" evidence="2">
    <location>
        <position position="59"/>
    </location>
</feature>
<reference evidence="2 3" key="1">
    <citation type="journal article" date="2023" name="Sci. Data">
        <title>Genome assembly of the Korean intertidal mud-creeper Batillaria attramentaria.</title>
        <authorList>
            <person name="Patra A.K."/>
            <person name="Ho P.T."/>
            <person name="Jun S."/>
            <person name="Lee S.J."/>
            <person name="Kim Y."/>
            <person name="Won Y.J."/>
        </authorList>
    </citation>
    <scope>NUCLEOTIDE SEQUENCE [LARGE SCALE GENOMIC DNA]</scope>
    <source>
        <strain evidence="2">Wonlab-2016</strain>
    </source>
</reference>
<feature type="region of interest" description="Disordered" evidence="1">
    <location>
        <begin position="20"/>
        <end position="59"/>
    </location>
</feature>
<organism evidence="2 3">
    <name type="scientific">Batillaria attramentaria</name>
    <dbReference type="NCBI Taxonomy" id="370345"/>
    <lineage>
        <taxon>Eukaryota</taxon>
        <taxon>Metazoa</taxon>
        <taxon>Spiralia</taxon>
        <taxon>Lophotrochozoa</taxon>
        <taxon>Mollusca</taxon>
        <taxon>Gastropoda</taxon>
        <taxon>Caenogastropoda</taxon>
        <taxon>Sorbeoconcha</taxon>
        <taxon>Cerithioidea</taxon>
        <taxon>Batillariidae</taxon>
        <taxon>Batillaria</taxon>
    </lineage>
</organism>
<dbReference type="EMBL" id="JACVVK020000167">
    <property type="protein sequence ID" value="KAK7487258.1"/>
    <property type="molecule type" value="Genomic_DNA"/>
</dbReference>
<protein>
    <submittedName>
        <fullName evidence="2">Uncharacterized protein</fullName>
    </submittedName>
</protein>
<evidence type="ECO:0000313" key="3">
    <source>
        <dbReference type="Proteomes" id="UP001519460"/>
    </source>
</evidence>
<comment type="caution">
    <text evidence="2">The sequence shown here is derived from an EMBL/GenBank/DDBJ whole genome shotgun (WGS) entry which is preliminary data.</text>
</comment>
<sequence length="59" mass="6408">AKPPQIEEAPVVCFGREQRSTGVPQVRGGRALQTAAGPYRTASSRHHARSGQPEPVRHH</sequence>
<evidence type="ECO:0000313" key="2">
    <source>
        <dbReference type="EMBL" id="KAK7487258.1"/>
    </source>
</evidence>
<evidence type="ECO:0000256" key="1">
    <source>
        <dbReference type="SAM" id="MobiDB-lite"/>
    </source>
</evidence>